<reference evidence="4" key="1">
    <citation type="journal article" date="2019" name="Int. J. Syst. Evol. Microbiol.">
        <title>The Global Catalogue of Microorganisms (GCM) 10K type strain sequencing project: providing services to taxonomists for standard genome sequencing and annotation.</title>
        <authorList>
            <consortium name="The Broad Institute Genomics Platform"/>
            <consortium name="The Broad Institute Genome Sequencing Center for Infectious Disease"/>
            <person name="Wu L."/>
            <person name="Ma J."/>
        </authorList>
    </citation>
    <scope>NUCLEOTIDE SEQUENCE [LARGE SCALE GENOMIC DNA]</scope>
    <source>
        <strain evidence="4">KCTC 42953</strain>
    </source>
</reference>
<evidence type="ECO:0000313" key="3">
    <source>
        <dbReference type="EMBL" id="MFC3195013.1"/>
    </source>
</evidence>
<dbReference type="InterPro" id="IPR006976">
    <property type="entry name" value="VanZ-like"/>
</dbReference>
<feature type="transmembrane region" description="Helical" evidence="1">
    <location>
        <begin position="96"/>
        <end position="117"/>
    </location>
</feature>
<dbReference type="Proteomes" id="UP001595533">
    <property type="component" value="Unassembled WGS sequence"/>
</dbReference>
<dbReference type="NCBIfam" id="NF037970">
    <property type="entry name" value="vanZ_1"/>
    <property type="match status" value="1"/>
</dbReference>
<accession>A0ABV7JE05</accession>
<comment type="caution">
    <text evidence="3">The sequence shown here is derived from an EMBL/GenBank/DDBJ whole genome shotgun (WGS) entry which is preliminary data.</text>
</comment>
<keyword evidence="4" id="KW-1185">Reference proteome</keyword>
<protein>
    <submittedName>
        <fullName evidence="3">VanZ family protein</fullName>
    </submittedName>
</protein>
<organism evidence="3 4">
    <name type="scientific">Marinicella sediminis</name>
    <dbReference type="NCBI Taxonomy" id="1792834"/>
    <lineage>
        <taxon>Bacteria</taxon>
        <taxon>Pseudomonadati</taxon>
        <taxon>Pseudomonadota</taxon>
        <taxon>Gammaproteobacteria</taxon>
        <taxon>Lysobacterales</taxon>
        <taxon>Marinicellaceae</taxon>
        <taxon>Marinicella</taxon>
    </lineage>
</organism>
<keyword evidence="1" id="KW-1133">Transmembrane helix</keyword>
<evidence type="ECO:0000256" key="1">
    <source>
        <dbReference type="SAM" id="Phobius"/>
    </source>
</evidence>
<evidence type="ECO:0000313" key="4">
    <source>
        <dbReference type="Proteomes" id="UP001595533"/>
    </source>
</evidence>
<feature type="domain" description="VanZ-like" evidence="2">
    <location>
        <begin position="40"/>
        <end position="112"/>
    </location>
</feature>
<keyword evidence="1" id="KW-0812">Transmembrane</keyword>
<feature type="transmembrane region" description="Helical" evidence="1">
    <location>
        <begin position="12"/>
        <end position="31"/>
    </location>
</feature>
<name>A0ABV7JE05_9GAMM</name>
<dbReference type="Pfam" id="PF04892">
    <property type="entry name" value="VanZ"/>
    <property type="match status" value="1"/>
</dbReference>
<sequence>MAELTQAPRWAMVSGWMMLGGLVVLSLVSLPAVNTGVPDTDKWLHLLSYGWLGFWFYHLYPRHLLKVLTGLVLLGLSLEALQALNPARSTEWLDALMNACGVGLAWVVYQVFGWRWFFIRPVQSDQGGG</sequence>
<gene>
    <name evidence="3" type="ORF">ACFODZ_12245</name>
</gene>
<proteinExistence type="predicted"/>
<keyword evidence="1" id="KW-0472">Membrane</keyword>
<dbReference type="EMBL" id="JBHRTS010000006">
    <property type="protein sequence ID" value="MFC3195013.1"/>
    <property type="molecule type" value="Genomic_DNA"/>
</dbReference>
<evidence type="ECO:0000259" key="2">
    <source>
        <dbReference type="Pfam" id="PF04892"/>
    </source>
</evidence>
<dbReference type="RefSeq" id="WP_157892885.1">
    <property type="nucleotide sequence ID" value="NZ_JBHRTS010000006.1"/>
</dbReference>